<dbReference type="CDD" id="cd13440">
    <property type="entry name" value="CamS_repeat_2"/>
    <property type="match status" value="1"/>
</dbReference>
<dbReference type="PIRSF" id="PIRSF012509">
    <property type="entry name" value="CamS"/>
    <property type="match status" value="1"/>
</dbReference>
<keyword evidence="2" id="KW-0732">Signal</keyword>
<dbReference type="AlphaFoldDB" id="A0A1H7F7F2"/>
<keyword evidence="4" id="KW-1185">Reference proteome</keyword>
<dbReference type="Proteomes" id="UP000199081">
    <property type="component" value="Unassembled WGS sequence"/>
</dbReference>
<dbReference type="CDD" id="cd13441">
    <property type="entry name" value="CamS_repeat_1"/>
    <property type="match status" value="1"/>
</dbReference>
<feature type="compositionally biased region" description="Acidic residues" evidence="1">
    <location>
        <begin position="41"/>
        <end position="52"/>
    </location>
</feature>
<feature type="region of interest" description="Disordered" evidence="1">
    <location>
        <begin position="133"/>
        <end position="172"/>
    </location>
</feature>
<gene>
    <name evidence="3" type="ORF">SAMN04488099_101220</name>
</gene>
<feature type="region of interest" description="Disordered" evidence="1">
    <location>
        <begin position="26"/>
        <end position="52"/>
    </location>
</feature>
<evidence type="ECO:0000256" key="2">
    <source>
        <dbReference type="SAM" id="SignalP"/>
    </source>
</evidence>
<dbReference type="OrthoDB" id="9795361at2"/>
<dbReference type="EMBL" id="FNZU01000001">
    <property type="protein sequence ID" value="SEK21948.1"/>
    <property type="molecule type" value="Genomic_DNA"/>
</dbReference>
<feature type="signal peptide" evidence="2">
    <location>
        <begin position="1"/>
        <end position="19"/>
    </location>
</feature>
<evidence type="ECO:0000313" key="3">
    <source>
        <dbReference type="EMBL" id="SEK21948.1"/>
    </source>
</evidence>
<dbReference type="RefSeq" id="WP_091478402.1">
    <property type="nucleotide sequence ID" value="NZ_BJYC01000001.1"/>
</dbReference>
<dbReference type="Pfam" id="PF07537">
    <property type="entry name" value="CamS"/>
    <property type="match status" value="1"/>
</dbReference>
<evidence type="ECO:0000256" key="1">
    <source>
        <dbReference type="SAM" id="MobiDB-lite"/>
    </source>
</evidence>
<name>A0A1H7F7F2_9LACT</name>
<dbReference type="Gene3D" id="3.10.570.10">
    <property type="entry name" value="sex pheromone staph- cam373 precursor domain"/>
    <property type="match status" value="1"/>
</dbReference>
<dbReference type="InterPro" id="IPR011426">
    <property type="entry name" value="CamS"/>
</dbReference>
<feature type="compositionally biased region" description="Acidic residues" evidence="1">
    <location>
        <begin position="135"/>
        <end position="156"/>
    </location>
</feature>
<proteinExistence type="predicted"/>
<dbReference type="STRING" id="426702.SAMN04488099_101220"/>
<organism evidence="3 4">
    <name type="scientific">Alkalibacterium pelagium</name>
    <dbReference type="NCBI Taxonomy" id="426702"/>
    <lineage>
        <taxon>Bacteria</taxon>
        <taxon>Bacillati</taxon>
        <taxon>Bacillota</taxon>
        <taxon>Bacilli</taxon>
        <taxon>Lactobacillales</taxon>
        <taxon>Carnobacteriaceae</taxon>
        <taxon>Alkalibacterium</taxon>
    </lineage>
</organism>
<reference evidence="4" key="1">
    <citation type="submission" date="2016-10" db="EMBL/GenBank/DDBJ databases">
        <authorList>
            <person name="Varghese N."/>
            <person name="Submissions S."/>
        </authorList>
    </citation>
    <scope>NUCLEOTIDE SEQUENCE [LARGE SCALE GENOMIC DNA]</scope>
    <source>
        <strain evidence="4">DSM 19183</strain>
    </source>
</reference>
<accession>A0A1H7F7F2</accession>
<evidence type="ECO:0000313" key="4">
    <source>
        <dbReference type="Proteomes" id="UP000199081"/>
    </source>
</evidence>
<protein>
    <submittedName>
        <fullName evidence="3">Protein involved in sex pheromone biosynthesis</fullName>
    </submittedName>
</protein>
<dbReference type="PROSITE" id="PS51257">
    <property type="entry name" value="PROKAR_LIPOPROTEIN"/>
    <property type="match status" value="1"/>
</dbReference>
<feature type="chain" id="PRO_5038609421" evidence="2">
    <location>
        <begin position="20"/>
        <end position="404"/>
    </location>
</feature>
<sequence length="404" mass="45607">MKSKRLIGMLLTSALFLSACGFFPDPVDPDQPPAENGETSGEGEADGQDEESSIVEVQIDSEYYRPVVREDGTYAPSQSRGITRRLNSNLNMRTFESDLMRHAHRHFPTNDHFFQEGQFIPSATINSWLRRQEPVEEDEDNEEDEQNEETTEEASEDLGLNPEDNSGADSEERNPIYLSSILEHNFYAQTEEGLQLAGISIGLAMNSVDYYGDNRDQEQVIPLDELLEEGQDMADQIVSYLREMEDLADVPIMVALFEQSRRDSLAPGTYFAEGLSDSGSDSVNSWNRINEDRLVFPLEGMQSAEGNSFANFRSEVEGFFPNVSGITGVSHYIEEQLVHLEINVMTQFYGKGEIIAFTQFVNEAAVNFLPENVPVEIRLESLNGMEAFLQRDSDDQEYYVTIFN</sequence>